<proteinExistence type="predicted"/>
<gene>
    <name evidence="1" type="ORF">A2112_00935</name>
</gene>
<comment type="caution">
    <text evidence="1">The sequence shown here is derived from an EMBL/GenBank/DDBJ whole genome shotgun (WGS) entry which is preliminary data.</text>
</comment>
<dbReference type="Gene3D" id="1.10.10.10">
    <property type="entry name" value="Winged helix-like DNA-binding domain superfamily/Winged helix DNA-binding domain"/>
    <property type="match status" value="1"/>
</dbReference>
<dbReference type="Proteomes" id="UP000177091">
    <property type="component" value="Unassembled WGS sequence"/>
</dbReference>
<sequence length="221" mass="26141">MAYSIKVRGEAIELRKKGYSINEISEILKIAKSTSSSWISTVILNKKAQVRLKKRNILGQYKSVEIARKRRQLIKTYFNKVALSSLKYIRLNKSLYKLLCSFLFWTEGGKSTDSYVYFINSDQKMVATFLKLLRNSFKIDEKKLRALVHIHEYHNEKQILTYWSKITQIPLAQFSKSYRKPHTGKRIRENYRGSIRIRYYDYKIALELRSIYNTFVNKIGA</sequence>
<dbReference type="AlphaFoldDB" id="A0A1F7WPY4"/>
<accession>A0A1F7WPY4</accession>
<organism evidence="1 2">
    <name type="scientific">Candidatus Woesebacteria bacterium GWA1_42_12</name>
    <dbReference type="NCBI Taxonomy" id="1802472"/>
    <lineage>
        <taxon>Bacteria</taxon>
        <taxon>Candidatus Woeseibacteriota</taxon>
    </lineage>
</organism>
<evidence type="ECO:0000313" key="1">
    <source>
        <dbReference type="EMBL" id="OGM04577.1"/>
    </source>
</evidence>
<protein>
    <submittedName>
        <fullName evidence="1">Uncharacterized protein</fullName>
    </submittedName>
</protein>
<dbReference type="InterPro" id="IPR036388">
    <property type="entry name" value="WH-like_DNA-bd_sf"/>
</dbReference>
<dbReference type="EMBL" id="MGFK01000010">
    <property type="protein sequence ID" value="OGM04577.1"/>
    <property type="molecule type" value="Genomic_DNA"/>
</dbReference>
<name>A0A1F7WPY4_9BACT</name>
<evidence type="ECO:0000313" key="2">
    <source>
        <dbReference type="Proteomes" id="UP000177091"/>
    </source>
</evidence>
<reference evidence="1 2" key="1">
    <citation type="journal article" date="2016" name="Nat. Commun.">
        <title>Thousands of microbial genomes shed light on interconnected biogeochemical processes in an aquifer system.</title>
        <authorList>
            <person name="Anantharaman K."/>
            <person name="Brown C.T."/>
            <person name="Hug L.A."/>
            <person name="Sharon I."/>
            <person name="Castelle C.J."/>
            <person name="Probst A.J."/>
            <person name="Thomas B.C."/>
            <person name="Singh A."/>
            <person name="Wilkins M.J."/>
            <person name="Karaoz U."/>
            <person name="Brodie E.L."/>
            <person name="Williams K.H."/>
            <person name="Hubbard S.S."/>
            <person name="Banfield J.F."/>
        </authorList>
    </citation>
    <scope>NUCLEOTIDE SEQUENCE [LARGE SCALE GENOMIC DNA]</scope>
</reference>